<reference evidence="5" key="1">
    <citation type="journal article" date="2023" name="Commun. Biol.">
        <title>Genome analysis of Parmales, the sister group of diatoms, reveals the evolutionary specialization of diatoms from phago-mixotrophs to photoautotrophs.</title>
        <authorList>
            <person name="Ban H."/>
            <person name="Sato S."/>
            <person name="Yoshikawa S."/>
            <person name="Yamada K."/>
            <person name="Nakamura Y."/>
            <person name="Ichinomiya M."/>
            <person name="Sato N."/>
            <person name="Blanc-Mathieu R."/>
            <person name="Endo H."/>
            <person name="Kuwata A."/>
            <person name="Ogata H."/>
        </authorList>
    </citation>
    <scope>NUCLEOTIDE SEQUENCE [LARGE SCALE GENOMIC DNA]</scope>
    <source>
        <strain evidence="5">NIES 3700</strain>
    </source>
</reference>
<dbReference type="PANTHER" id="PTHR21377:SF0">
    <property type="entry name" value="PROTEIN FAM210B, MITOCHONDRIAL"/>
    <property type="match status" value="1"/>
</dbReference>
<dbReference type="EMBL" id="BRXW01000437">
    <property type="protein sequence ID" value="GMH54734.1"/>
    <property type="molecule type" value="Genomic_DNA"/>
</dbReference>
<dbReference type="OrthoDB" id="441016at2759"/>
<dbReference type="GO" id="GO:0005739">
    <property type="term" value="C:mitochondrion"/>
    <property type="evidence" value="ECO:0007669"/>
    <property type="project" value="TreeGrafter"/>
</dbReference>
<protein>
    <recommendedName>
        <fullName evidence="3">DUF1279 domain-containing protein</fullName>
    </recommendedName>
</protein>
<feature type="domain" description="DUF1279" evidence="3">
    <location>
        <begin position="138"/>
        <end position="224"/>
    </location>
</feature>
<proteinExistence type="predicted"/>
<keyword evidence="2" id="KW-0812">Transmembrane</keyword>
<keyword evidence="2" id="KW-0472">Membrane</keyword>
<keyword evidence="2" id="KW-1133">Transmembrane helix</keyword>
<feature type="transmembrane region" description="Helical" evidence="2">
    <location>
        <begin position="150"/>
        <end position="172"/>
    </location>
</feature>
<name>A0A9W6ZHT5_9STRA</name>
<gene>
    <name evidence="4" type="ORF">TrLO_g10987</name>
</gene>
<evidence type="ECO:0000256" key="2">
    <source>
        <dbReference type="SAM" id="Phobius"/>
    </source>
</evidence>
<accession>A0A9W6ZHT5</accession>
<comment type="caution">
    <text evidence="4">The sequence shown here is derived from an EMBL/GenBank/DDBJ whole genome shotgun (WGS) entry which is preliminary data.</text>
</comment>
<sequence>MIALRATIRRTIATPYSPPSTPLRPFTSLLSPPLPPNSKLPHRPWHTIPSPLPSPLYPPHRSSQSSSSPPPPPPLPQHLQTTVLDRLEDKDKQVYSLWTSSLTTTEKDHEKENIERSISSLQTRLSLLTGEELTLRGRFKALGRDYGMPFLVYWWSLWGLTGAMCYGGIHFFDVDVLVLLEYLDDLTGYDISTRVDPSLGEVAVAVALNEMLEPVRLPFVVVTTKKVVDGLGYGPKYK</sequence>
<dbReference type="AlphaFoldDB" id="A0A9W6ZHT5"/>
<evidence type="ECO:0000256" key="1">
    <source>
        <dbReference type="SAM" id="MobiDB-lite"/>
    </source>
</evidence>
<dbReference type="Proteomes" id="UP001165122">
    <property type="component" value="Unassembled WGS sequence"/>
</dbReference>
<organism evidence="4 5">
    <name type="scientific">Triparma laevis f. longispina</name>
    <dbReference type="NCBI Taxonomy" id="1714387"/>
    <lineage>
        <taxon>Eukaryota</taxon>
        <taxon>Sar</taxon>
        <taxon>Stramenopiles</taxon>
        <taxon>Ochrophyta</taxon>
        <taxon>Bolidophyceae</taxon>
        <taxon>Parmales</taxon>
        <taxon>Triparmaceae</taxon>
        <taxon>Triparma</taxon>
    </lineage>
</organism>
<evidence type="ECO:0000313" key="4">
    <source>
        <dbReference type="EMBL" id="GMH54734.1"/>
    </source>
</evidence>
<keyword evidence="5" id="KW-1185">Reference proteome</keyword>
<dbReference type="Pfam" id="PF06916">
    <property type="entry name" value="FAM210A-B_dom"/>
    <property type="match status" value="1"/>
</dbReference>
<dbReference type="InterPro" id="IPR009688">
    <property type="entry name" value="FAM210A/B-like_dom"/>
</dbReference>
<feature type="region of interest" description="Disordered" evidence="1">
    <location>
        <begin position="13"/>
        <end position="79"/>
    </location>
</feature>
<dbReference type="InterPro" id="IPR045866">
    <property type="entry name" value="FAM210A/B-like"/>
</dbReference>
<evidence type="ECO:0000259" key="3">
    <source>
        <dbReference type="Pfam" id="PF06916"/>
    </source>
</evidence>
<evidence type="ECO:0000313" key="5">
    <source>
        <dbReference type="Proteomes" id="UP001165122"/>
    </source>
</evidence>
<dbReference type="PANTHER" id="PTHR21377">
    <property type="entry name" value="PROTEIN FAM210B, MITOCHONDRIAL"/>
    <property type="match status" value="1"/>
</dbReference>